<keyword evidence="4" id="KW-1185">Reference proteome</keyword>
<dbReference type="VEuPathDB" id="FungiDB:I303_02296"/>
<keyword evidence="1" id="KW-1133">Transmembrane helix</keyword>
<dbReference type="EMBL" id="CP144531">
    <property type="protein sequence ID" value="WWC59025.1"/>
    <property type="molecule type" value="Genomic_DNA"/>
</dbReference>
<protein>
    <submittedName>
        <fullName evidence="2">Uncharacterized protein</fullName>
    </submittedName>
</protein>
<dbReference type="AlphaFoldDB" id="A0A1A6ADD5"/>
<evidence type="ECO:0000256" key="1">
    <source>
        <dbReference type="SAM" id="Phobius"/>
    </source>
</evidence>
<dbReference type="Proteomes" id="UP000078595">
    <property type="component" value="Chromosome 2"/>
</dbReference>
<gene>
    <name evidence="2" type="ORF">I303_02296</name>
    <name evidence="3" type="ORF">I303_101571</name>
</gene>
<accession>A0A1A6ADD5</accession>
<dbReference type="RefSeq" id="XP_018265919.1">
    <property type="nucleotide sequence ID" value="XM_018405638.1"/>
</dbReference>
<dbReference type="KEGG" id="kdj:28965995"/>
<organism evidence="2">
    <name type="scientific">Kwoniella dejecticola CBS 10117</name>
    <dbReference type="NCBI Taxonomy" id="1296121"/>
    <lineage>
        <taxon>Eukaryota</taxon>
        <taxon>Fungi</taxon>
        <taxon>Dikarya</taxon>
        <taxon>Basidiomycota</taxon>
        <taxon>Agaricomycotina</taxon>
        <taxon>Tremellomycetes</taxon>
        <taxon>Tremellales</taxon>
        <taxon>Cryptococcaceae</taxon>
        <taxon>Kwoniella</taxon>
    </lineage>
</organism>
<keyword evidence="1" id="KW-0472">Membrane</keyword>
<evidence type="ECO:0000313" key="2">
    <source>
        <dbReference type="EMBL" id="OBR88077.1"/>
    </source>
</evidence>
<dbReference type="EMBL" id="KI894028">
    <property type="protein sequence ID" value="OBR88077.1"/>
    <property type="molecule type" value="Genomic_DNA"/>
</dbReference>
<keyword evidence="1" id="KW-0812">Transmembrane</keyword>
<name>A0A1A6ADD5_9TREE</name>
<feature type="transmembrane region" description="Helical" evidence="1">
    <location>
        <begin position="187"/>
        <end position="208"/>
    </location>
</feature>
<reference evidence="3" key="3">
    <citation type="submission" date="2024-02" db="EMBL/GenBank/DDBJ databases">
        <title>Comparative genomics of Cryptococcus and Kwoniella reveals pathogenesis evolution and contrasting modes of karyotype evolution via chromosome fusion or intercentromeric recombination.</title>
        <authorList>
            <person name="Coelho M.A."/>
            <person name="David-Palma M."/>
            <person name="Shea T."/>
            <person name="Bowers K."/>
            <person name="McGinley-Smith S."/>
            <person name="Mohammad A.W."/>
            <person name="Gnirke A."/>
            <person name="Yurkov A.M."/>
            <person name="Nowrousian M."/>
            <person name="Sun S."/>
            <person name="Cuomo C.A."/>
            <person name="Heitman J."/>
        </authorList>
    </citation>
    <scope>NUCLEOTIDE SEQUENCE</scope>
    <source>
        <strain evidence="3">CBS 10117</strain>
    </source>
</reference>
<sequence>MVMIKAGLYAVDHIVDGSLTNMRSKDGKRKYVIPSKYEDVLLIAEKKRDHFRTVEYLVKSARRAYEHGDAQPFYRIFCLISEYNKKTKGSSGCFSSNDLKICSKKELKQLIPSHRSSITYMRTYAVLMERLVPLPIGKVGLGVSTAFNTIPVLGALISAIPNLLSYFIVAFRVSAPLWLVLEILFPLFWATLFSLLVPSAGTIPAGQISPSRRATRKFGFWLKLRLILSLDEANMSQSLNAIFPGIKGDGTDDHTWVRNTDLEKEVFGKDLKIKEKFRTYREESRNRIEEV</sequence>
<reference evidence="2" key="1">
    <citation type="submission" date="2013-07" db="EMBL/GenBank/DDBJ databases">
        <title>The Genome Sequence of Cryptococcus dejecticola CBS10117.</title>
        <authorList>
            <consortium name="The Broad Institute Genome Sequencing Platform"/>
            <person name="Cuomo C."/>
            <person name="Litvintseva A."/>
            <person name="Chen Y."/>
            <person name="Heitman J."/>
            <person name="Sun S."/>
            <person name="Springer D."/>
            <person name="Dromer F."/>
            <person name="Young S.K."/>
            <person name="Zeng Q."/>
            <person name="Gargeya S."/>
            <person name="Fitzgerald M."/>
            <person name="Abouelleil A."/>
            <person name="Alvarado L."/>
            <person name="Berlin A.M."/>
            <person name="Chapman S.B."/>
            <person name="Dewar J."/>
            <person name="Goldberg J."/>
            <person name="Griggs A."/>
            <person name="Gujja S."/>
            <person name="Hansen M."/>
            <person name="Howarth C."/>
            <person name="Imamovic A."/>
            <person name="Larimer J."/>
            <person name="McCowan C."/>
            <person name="Murphy C."/>
            <person name="Pearson M."/>
            <person name="Priest M."/>
            <person name="Roberts A."/>
            <person name="Saif S."/>
            <person name="Shea T."/>
            <person name="Sykes S."/>
            <person name="Wortman J."/>
            <person name="Nusbaum C."/>
            <person name="Birren B."/>
        </authorList>
    </citation>
    <scope>NUCLEOTIDE SEQUENCE [LARGE SCALE GENOMIC DNA]</scope>
    <source>
        <strain evidence="2">CBS 10117</strain>
    </source>
</reference>
<evidence type="ECO:0000313" key="4">
    <source>
        <dbReference type="Proteomes" id="UP000078595"/>
    </source>
</evidence>
<reference evidence="3" key="2">
    <citation type="submission" date="2013-07" db="EMBL/GenBank/DDBJ databases">
        <authorList>
            <consortium name="The Broad Institute Genome Sequencing Platform"/>
            <person name="Cuomo C."/>
            <person name="Litvintseva A."/>
            <person name="Chen Y."/>
            <person name="Heitman J."/>
            <person name="Sun S."/>
            <person name="Springer D."/>
            <person name="Dromer F."/>
            <person name="Young S.K."/>
            <person name="Zeng Q."/>
            <person name="Gargeya S."/>
            <person name="Fitzgerald M."/>
            <person name="Abouelleil A."/>
            <person name="Alvarado L."/>
            <person name="Berlin A.M."/>
            <person name="Chapman S.B."/>
            <person name="Dewar J."/>
            <person name="Goldberg J."/>
            <person name="Griggs A."/>
            <person name="Gujja S."/>
            <person name="Hansen M."/>
            <person name="Howarth C."/>
            <person name="Imamovic A."/>
            <person name="Larimer J."/>
            <person name="McCowan C."/>
            <person name="Murphy C."/>
            <person name="Pearson M."/>
            <person name="Priest M."/>
            <person name="Roberts A."/>
            <person name="Saif S."/>
            <person name="Shea T."/>
            <person name="Sykes S."/>
            <person name="Wortman J."/>
            <person name="Nusbaum C."/>
            <person name="Birren B."/>
        </authorList>
    </citation>
    <scope>NUCLEOTIDE SEQUENCE</scope>
    <source>
        <strain evidence="3">CBS 10117</strain>
    </source>
</reference>
<evidence type="ECO:0000313" key="3">
    <source>
        <dbReference type="EMBL" id="WWC59025.1"/>
    </source>
</evidence>
<dbReference type="OrthoDB" id="2564466at2759"/>
<proteinExistence type="predicted"/>
<dbReference type="GeneID" id="28965995"/>